<protein>
    <recommendedName>
        <fullName evidence="3">Maturase K</fullName>
    </recommendedName>
</protein>
<sequence length="120" mass="13933">MLPIARFPFCISIIVSSYQIHFYAGEVPSFFLTEKDIAMISRLYSFKENFYGVIGSDHLFVKHNLMKKQAGNIYTKIVLIMSKEEKKIMTLLPIPPTPGKLFWSPLLRPMACSLWCRNKR</sequence>
<gene>
    <name evidence="1" type="ORF">Fot_35202</name>
</gene>
<organism evidence="1 2">
    <name type="scientific">Forsythia ovata</name>
    <dbReference type="NCBI Taxonomy" id="205694"/>
    <lineage>
        <taxon>Eukaryota</taxon>
        <taxon>Viridiplantae</taxon>
        <taxon>Streptophyta</taxon>
        <taxon>Embryophyta</taxon>
        <taxon>Tracheophyta</taxon>
        <taxon>Spermatophyta</taxon>
        <taxon>Magnoliopsida</taxon>
        <taxon>eudicotyledons</taxon>
        <taxon>Gunneridae</taxon>
        <taxon>Pentapetalae</taxon>
        <taxon>asterids</taxon>
        <taxon>lamiids</taxon>
        <taxon>Lamiales</taxon>
        <taxon>Oleaceae</taxon>
        <taxon>Forsythieae</taxon>
        <taxon>Forsythia</taxon>
    </lineage>
</organism>
<evidence type="ECO:0008006" key="3">
    <source>
        <dbReference type="Google" id="ProtNLM"/>
    </source>
</evidence>
<keyword evidence="2" id="KW-1185">Reference proteome</keyword>
<dbReference type="Proteomes" id="UP001604277">
    <property type="component" value="Unassembled WGS sequence"/>
</dbReference>
<comment type="caution">
    <text evidence="1">The sequence shown here is derived from an EMBL/GenBank/DDBJ whole genome shotgun (WGS) entry which is preliminary data.</text>
</comment>
<evidence type="ECO:0000313" key="2">
    <source>
        <dbReference type="Proteomes" id="UP001604277"/>
    </source>
</evidence>
<proteinExistence type="predicted"/>
<accession>A0ABD1SNM6</accession>
<name>A0ABD1SNM6_9LAMI</name>
<dbReference type="EMBL" id="JBFOLJ010000010">
    <property type="protein sequence ID" value="KAL2501354.1"/>
    <property type="molecule type" value="Genomic_DNA"/>
</dbReference>
<reference evidence="2" key="1">
    <citation type="submission" date="2024-07" db="EMBL/GenBank/DDBJ databases">
        <title>Two chromosome-level genome assemblies of Korean endemic species Abeliophyllum distichum and Forsythia ovata (Oleaceae).</title>
        <authorList>
            <person name="Jang H."/>
        </authorList>
    </citation>
    <scope>NUCLEOTIDE SEQUENCE [LARGE SCALE GENOMIC DNA]</scope>
</reference>
<evidence type="ECO:0000313" key="1">
    <source>
        <dbReference type="EMBL" id="KAL2501354.1"/>
    </source>
</evidence>
<dbReference type="AlphaFoldDB" id="A0ABD1SNM6"/>